<reference evidence="2 3" key="1">
    <citation type="journal article" date="2017" name="Mol. Biol. Evol.">
        <title>The 4-celled Tetrabaena socialis nuclear genome reveals the essential components for genetic control of cell number at the origin of multicellularity in the volvocine lineage.</title>
        <authorList>
            <person name="Featherston J."/>
            <person name="Arakaki Y."/>
            <person name="Hanschen E.R."/>
            <person name="Ferris P.J."/>
            <person name="Michod R.E."/>
            <person name="Olson B.J.S.C."/>
            <person name="Nozaki H."/>
            <person name="Durand P.M."/>
        </authorList>
    </citation>
    <scope>NUCLEOTIDE SEQUENCE [LARGE SCALE GENOMIC DNA]</scope>
    <source>
        <strain evidence="2 3">NIES-571</strain>
    </source>
</reference>
<dbReference type="EMBL" id="PGGS01000015">
    <property type="protein sequence ID" value="PNH12105.1"/>
    <property type="molecule type" value="Genomic_DNA"/>
</dbReference>
<organism evidence="2 3">
    <name type="scientific">Tetrabaena socialis</name>
    <dbReference type="NCBI Taxonomy" id="47790"/>
    <lineage>
        <taxon>Eukaryota</taxon>
        <taxon>Viridiplantae</taxon>
        <taxon>Chlorophyta</taxon>
        <taxon>core chlorophytes</taxon>
        <taxon>Chlorophyceae</taxon>
        <taxon>CS clade</taxon>
        <taxon>Chlamydomonadales</taxon>
        <taxon>Tetrabaenaceae</taxon>
        <taxon>Tetrabaena</taxon>
    </lineage>
</organism>
<feature type="region of interest" description="Disordered" evidence="1">
    <location>
        <begin position="229"/>
        <end position="256"/>
    </location>
</feature>
<dbReference type="AlphaFoldDB" id="A0A2J8AHW4"/>
<comment type="caution">
    <text evidence="2">The sequence shown here is derived from an EMBL/GenBank/DDBJ whole genome shotgun (WGS) entry which is preliminary data.</text>
</comment>
<sequence length="384" mass="40918">MVASEIAPQRSQIPWLTSTAIEPNADTGGIRVSRRAAGGGLVLLAASAAWRSGAEVALTGGSGGPAGSVGSVMDEADFQRENFKLREREYRYYADATPQLPRIPDLADNTGGLANPAYLNFIIYCLWKVVFRHVRGAAEREAFSRAAAADFLARASPPAATSRAEGSAAPAQPRSCADASAAVVQAVVPFLELLRAGGYICAYQLVLNSHPGSWPQDWMLSQPTLLDEGADAASGGASLSSSPSPPAPPDAGPSGDAGACGELLFQIKLHRPADILASVALRSEEGGAWPRTVSSCIELLLEPLGFQAAAGPPLPATQQQQQQQQQRQQRQLEVSEYFYQDAWMGPKDWKQQLLLFLGDPLEQVGVDFVPTTLVQNWRLQLDGI</sequence>
<evidence type="ECO:0000313" key="3">
    <source>
        <dbReference type="Proteomes" id="UP000236333"/>
    </source>
</evidence>
<name>A0A2J8AHW4_9CHLO</name>
<accession>A0A2J8AHW4</accession>
<dbReference type="Proteomes" id="UP000236333">
    <property type="component" value="Unassembled WGS sequence"/>
</dbReference>
<feature type="compositionally biased region" description="Low complexity" evidence="1">
    <location>
        <begin position="231"/>
        <end position="242"/>
    </location>
</feature>
<protein>
    <submittedName>
        <fullName evidence="2">Uncharacterized protein</fullName>
    </submittedName>
</protein>
<evidence type="ECO:0000256" key="1">
    <source>
        <dbReference type="SAM" id="MobiDB-lite"/>
    </source>
</evidence>
<proteinExistence type="predicted"/>
<gene>
    <name evidence="2" type="ORF">TSOC_001013</name>
</gene>
<keyword evidence="3" id="KW-1185">Reference proteome</keyword>
<evidence type="ECO:0000313" key="2">
    <source>
        <dbReference type="EMBL" id="PNH12105.1"/>
    </source>
</evidence>
<dbReference type="OrthoDB" id="544754at2759"/>